<accession>X0Y0H0</accession>
<feature type="non-terminal residue" evidence="2">
    <location>
        <position position="1"/>
    </location>
</feature>
<evidence type="ECO:0000313" key="2">
    <source>
        <dbReference type="EMBL" id="GAG40872.1"/>
    </source>
</evidence>
<proteinExistence type="predicted"/>
<dbReference type="EMBL" id="BARS01046237">
    <property type="protein sequence ID" value="GAG40872.1"/>
    <property type="molecule type" value="Genomic_DNA"/>
</dbReference>
<organism evidence="2">
    <name type="scientific">marine sediment metagenome</name>
    <dbReference type="NCBI Taxonomy" id="412755"/>
    <lineage>
        <taxon>unclassified sequences</taxon>
        <taxon>metagenomes</taxon>
        <taxon>ecological metagenomes</taxon>
    </lineage>
</organism>
<reference evidence="2" key="1">
    <citation type="journal article" date="2014" name="Front. Microbiol.">
        <title>High frequency of phylogenetically diverse reductive dehalogenase-homologous genes in deep subseafloor sedimentary metagenomes.</title>
        <authorList>
            <person name="Kawai M."/>
            <person name="Futagami T."/>
            <person name="Toyoda A."/>
            <person name="Takaki Y."/>
            <person name="Nishi S."/>
            <person name="Hori S."/>
            <person name="Arai W."/>
            <person name="Tsubouchi T."/>
            <person name="Morono Y."/>
            <person name="Uchiyama I."/>
            <person name="Ito T."/>
            <person name="Fujiyama A."/>
            <person name="Inagaki F."/>
            <person name="Takami H."/>
        </authorList>
    </citation>
    <scope>NUCLEOTIDE SEQUENCE</scope>
    <source>
        <strain evidence="2">Expedition CK06-06</strain>
    </source>
</reference>
<comment type="caution">
    <text evidence="2">The sequence shown here is derived from an EMBL/GenBank/DDBJ whole genome shotgun (WGS) entry which is preliminary data.</text>
</comment>
<feature type="region of interest" description="Disordered" evidence="1">
    <location>
        <begin position="140"/>
        <end position="160"/>
    </location>
</feature>
<evidence type="ECO:0000256" key="1">
    <source>
        <dbReference type="SAM" id="MobiDB-lite"/>
    </source>
</evidence>
<sequence>GLVWKHKLCHYDEATIGNALRRQRMDEPDATKPAWKPIYRGLAELGHKDGKSPLTVLLTQVREAAKEYGVRGVDEWTDADAWHHHLRTQIQDYYLPFAARTDAESAAAWRKRTCEDEYRIWRDALTEGGWDTPTYLAEETVPPTAPGPVAELQADPQMML</sequence>
<protein>
    <submittedName>
        <fullName evidence="2">Uncharacterized protein</fullName>
    </submittedName>
</protein>
<dbReference type="AlphaFoldDB" id="X0Y0H0"/>
<name>X0Y0H0_9ZZZZ</name>
<gene>
    <name evidence="2" type="ORF">S01H1_69622</name>
</gene>